<dbReference type="AlphaFoldDB" id="D0MTZ1"/>
<dbReference type="OrthoDB" id="144671at2759"/>
<dbReference type="KEGG" id="pif:PITG_01739"/>
<accession>D0MTZ1</accession>
<gene>
    <name evidence="1" type="ORF">PITG_01739</name>
</gene>
<evidence type="ECO:0000313" key="1">
    <source>
        <dbReference type="EMBL" id="EEY61438.1"/>
    </source>
</evidence>
<sequence length="51" mass="5429">MTEGSPSRSATVCMVHACIARSRGGDSGRVEDYDGGRVRLRTLSLFEAAAQ</sequence>
<name>D0MTZ1_PHYIT</name>
<dbReference type="Proteomes" id="UP000006643">
    <property type="component" value="Unassembled WGS sequence"/>
</dbReference>
<organism evidence="1 2">
    <name type="scientific">Phytophthora infestans (strain T30-4)</name>
    <name type="common">Potato late blight agent</name>
    <dbReference type="NCBI Taxonomy" id="403677"/>
    <lineage>
        <taxon>Eukaryota</taxon>
        <taxon>Sar</taxon>
        <taxon>Stramenopiles</taxon>
        <taxon>Oomycota</taxon>
        <taxon>Peronosporomycetes</taxon>
        <taxon>Peronosporales</taxon>
        <taxon>Peronosporaceae</taxon>
        <taxon>Phytophthora</taxon>
    </lineage>
</organism>
<dbReference type="GeneID" id="9469217"/>
<keyword evidence="2" id="KW-1185">Reference proteome</keyword>
<reference evidence="2" key="1">
    <citation type="journal article" date="2009" name="Nature">
        <title>Genome sequence and analysis of the Irish potato famine pathogen Phytophthora infestans.</title>
        <authorList>
            <consortium name="The Broad Institute Genome Sequencing Platform"/>
            <person name="Haas B.J."/>
            <person name="Kamoun S."/>
            <person name="Zody M.C."/>
            <person name="Jiang R.H."/>
            <person name="Handsaker R.E."/>
            <person name="Cano L.M."/>
            <person name="Grabherr M."/>
            <person name="Kodira C.D."/>
            <person name="Raffaele S."/>
            <person name="Torto-Alalibo T."/>
            <person name="Bozkurt T.O."/>
            <person name="Ah-Fong A.M."/>
            <person name="Alvarado L."/>
            <person name="Anderson V.L."/>
            <person name="Armstrong M.R."/>
            <person name="Avrova A."/>
            <person name="Baxter L."/>
            <person name="Beynon J."/>
            <person name="Boevink P.C."/>
            <person name="Bollmann S.R."/>
            <person name="Bos J.I."/>
            <person name="Bulone V."/>
            <person name="Cai G."/>
            <person name="Cakir C."/>
            <person name="Carrington J.C."/>
            <person name="Chawner M."/>
            <person name="Conti L."/>
            <person name="Costanzo S."/>
            <person name="Ewan R."/>
            <person name="Fahlgren N."/>
            <person name="Fischbach M.A."/>
            <person name="Fugelstad J."/>
            <person name="Gilroy E.M."/>
            <person name="Gnerre S."/>
            <person name="Green P.J."/>
            <person name="Grenville-Briggs L.J."/>
            <person name="Griffith J."/>
            <person name="Grunwald N.J."/>
            <person name="Horn K."/>
            <person name="Horner N.R."/>
            <person name="Hu C.H."/>
            <person name="Huitema E."/>
            <person name="Jeong D.H."/>
            <person name="Jones A.M."/>
            <person name="Jones J.D."/>
            <person name="Jones R.W."/>
            <person name="Karlsson E.K."/>
            <person name="Kunjeti S.G."/>
            <person name="Lamour K."/>
            <person name="Liu Z."/>
            <person name="Ma L."/>
            <person name="Maclean D."/>
            <person name="Chibucos M.C."/>
            <person name="McDonald H."/>
            <person name="McWalters J."/>
            <person name="Meijer H.J."/>
            <person name="Morgan W."/>
            <person name="Morris P.F."/>
            <person name="Munro C.A."/>
            <person name="O'Neill K."/>
            <person name="Ospina-Giraldo M."/>
            <person name="Pinzon A."/>
            <person name="Pritchard L."/>
            <person name="Ramsahoye B."/>
            <person name="Ren Q."/>
            <person name="Restrepo S."/>
            <person name="Roy S."/>
            <person name="Sadanandom A."/>
            <person name="Savidor A."/>
            <person name="Schornack S."/>
            <person name="Schwartz D.C."/>
            <person name="Schumann U.D."/>
            <person name="Schwessinger B."/>
            <person name="Seyer L."/>
            <person name="Sharpe T."/>
            <person name="Silvar C."/>
            <person name="Song J."/>
            <person name="Studholme D.J."/>
            <person name="Sykes S."/>
            <person name="Thines M."/>
            <person name="van de Vondervoort P.J."/>
            <person name="Phuntumart V."/>
            <person name="Wawra S."/>
            <person name="Weide R."/>
            <person name="Win J."/>
            <person name="Young C."/>
            <person name="Zhou S."/>
            <person name="Fry W."/>
            <person name="Meyers B.C."/>
            <person name="van West P."/>
            <person name="Ristaino J."/>
            <person name="Govers F."/>
            <person name="Birch P.R."/>
            <person name="Whisson S.C."/>
            <person name="Judelson H.S."/>
            <person name="Nusbaum C."/>
        </authorList>
    </citation>
    <scope>NUCLEOTIDE SEQUENCE [LARGE SCALE GENOMIC DNA]</scope>
    <source>
        <strain evidence="2">T30-4</strain>
    </source>
</reference>
<protein>
    <submittedName>
        <fullName evidence="1">Uncharacterized protein</fullName>
    </submittedName>
</protein>
<proteinExistence type="predicted"/>
<evidence type="ECO:0000313" key="2">
    <source>
        <dbReference type="Proteomes" id="UP000006643"/>
    </source>
</evidence>
<dbReference type="EMBL" id="DS028119">
    <property type="protein sequence ID" value="EEY61438.1"/>
    <property type="molecule type" value="Genomic_DNA"/>
</dbReference>
<dbReference type="RefSeq" id="XP_002908355.1">
    <property type="nucleotide sequence ID" value="XM_002908309.1"/>
</dbReference>
<dbReference type="InParanoid" id="D0MTZ1"/>
<dbReference type="VEuPathDB" id="FungiDB:PITG_01739"/>
<dbReference type="HOGENOM" id="CLU_3110523_0_0_1"/>